<dbReference type="GO" id="GO:0016740">
    <property type="term" value="F:transferase activity"/>
    <property type="evidence" value="ECO:0007669"/>
    <property type="project" value="UniProtKB-KW"/>
</dbReference>
<evidence type="ECO:0000313" key="12">
    <source>
        <dbReference type="Proteomes" id="UP000009215"/>
    </source>
</evidence>
<keyword evidence="7" id="KW-0274">FAD</keyword>
<dbReference type="AlphaFoldDB" id="A0AB33R6Z0"/>
<protein>
    <recommendedName>
        <fullName evidence="3">FAD:protein FMN transferase</fullName>
        <ecNumber evidence="2">2.7.1.180</ecNumber>
    </recommendedName>
    <alternativeName>
        <fullName evidence="9">Flavin transferase</fullName>
    </alternativeName>
</protein>
<dbReference type="InterPro" id="IPR003374">
    <property type="entry name" value="ApbE-like_sf"/>
</dbReference>
<dbReference type="Gene3D" id="3.10.520.10">
    <property type="entry name" value="ApbE-like domains"/>
    <property type="match status" value="1"/>
</dbReference>
<accession>A0AB33R6Z0</accession>
<dbReference type="EC" id="2.7.1.180" evidence="2"/>
<dbReference type="PANTHER" id="PTHR30040:SF2">
    <property type="entry name" value="FAD:PROTEIN FMN TRANSFERASE"/>
    <property type="match status" value="1"/>
</dbReference>
<evidence type="ECO:0000256" key="5">
    <source>
        <dbReference type="ARBA" id="ARBA00022679"/>
    </source>
</evidence>
<dbReference type="Pfam" id="PF02424">
    <property type="entry name" value="ApbE"/>
    <property type="match status" value="1"/>
</dbReference>
<sequence>MTTAVTSGIYERFLEVDGKKYHHIMDPKTGYPVENNISGVTVYTKTSLQGDELSTTLFLLGIEDGLKFINKMDHVEAVFIDKKMVSISVRD</sequence>
<comment type="catalytic activity">
    <reaction evidence="10">
        <text>L-threonyl-[protein] + FAD = FMN-L-threonyl-[protein] + AMP + H(+)</text>
        <dbReference type="Rhea" id="RHEA:36847"/>
        <dbReference type="Rhea" id="RHEA-COMP:11060"/>
        <dbReference type="Rhea" id="RHEA-COMP:11061"/>
        <dbReference type="ChEBI" id="CHEBI:15378"/>
        <dbReference type="ChEBI" id="CHEBI:30013"/>
        <dbReference type="ChEBI" id="CHEBI:57692"/>
        <dbReference type="ChEBI" id="CHEBI:74257"/>
        <dbReference type="ChEBI" id="CHEBI:456215"/>
        <dbReference type="EC" id="2.7.1.180"/>
    </reaction>
</comment>
<evidence type="ECO:0000256" key="6">
    <source>
        <dbReference type="ARBA" id="ARBA00022723"/>
    </source>
</evidence>
<evidence type="ECO:0000256" key="8">
    <source>
        <dbReference type="ARBA" id="ARBA00022842"/>
    </source>
</evidence>
<evidence type="ECO:0000256" key="3">
    <source>
        <dbReference type="ARBA" id="ARBA00016337"/>
    </source>
</evidence>
<proteinExistence type="predicted"/>
<dbReference type="GO" id="GO:0046872">
    <property type="term" value="F:metal ion binding"/>
    <property type="evidence" value="ECO:0007669"/>
    <property type="project" value="UniProtKB-KW"/>
</dbReference>
<comment type="cofactor">
    <cofactor evidence="1">
        <name>Mg(2+)</name>
        <dbReference type="ChEBI" id="CHEBI:18420"/>
    </cofactor>
</comment>
<keyword evidence="4" id="KW-0285">Flavoprotein</keyword>
<evidence type="ECO:0000256" key="7">
    <source>
        <dbReference type="ARBA" id="ARBA00022827"/>
    </source>
</evidence>
<dbReference type="PANTHER" id="PTHR30040">
    <property type="entry name" value="THIAMINE BIOSYNTHESIS LIPOPROTEIN APBE"/>
    <property type="match status" value="1"/>
</dbReference>
<keyword evidence="8" id="KW-0460">Magnesium</keyword>
<name>A0AB33R6Z0_STREQ</name>
<dbReference type="Proteomes" id="UP000009215">
    <property type="component" value="Chromosome"/>
</dbReference>
<evidence type="ECO:0000313" key="11">
    <source>
        <dbReference type="EMBL" id="CCI62499.1"/>
    </source>
</evidence>
<evidence type="ECO:0000256" key="1">
    <source>
        <dbReference type="ARBA" id="ARBA00001946"/>
    </source>
</evidence>
<keyword evidence="6" id="KW-0479">Metal-binding</keyword>
<evidence type="ECO:0000256" key="4">
    <source>
        <dbReference type="ARBA" id="ARBA00022630"/>
    </source>
</evidence>
<dbReference type="KEGG" id="sdc:SDSE_1002"/>
<evidence type="ECO:0000256" key="2">
    <source>
        <dbReference type="ARBA" id="ARBA00011955"/>
    </source>
</evidence>
<dbReference type="SUPFAM" id="SSF143631">
    <property type="entry name" value="ApbE-like"/>
    <property type="match status" value="1"/>
</dbReference>
<evidence type="ECO:0000256" key="9">
    <source>
        <dbReference type="ARBA" id="ARBA00031306"/>
    </source>
</evidence>
<evidence type="ECO:0000256" key="10">
    <source>
        <dbReference type="ARBA" id="ARBA00048540"/>
    </source>
</evidence>
<reference evidence="11 12" key="1">
    <citation type="submission" date="2012-05" db="EMBL/GenBank/DDBJ databases">
        <title>Complete genome sequence of a Streptococcus dysgalactiae subsp. equisimilis strain possessing Lancefield's group A antigen.</title>
        <authorList>
            <person name="Luetticken R."/>
            <person name="Bruellhoff K."/>
            <person name="Van der Linden M."/>
            <person name="Peltroche-Llacsahuanga H."/>
            <person name="Blom J."/>
            <person name="Weber-Lehmann J."/>
            <person name="Ferretti J.J."/>
            <person name="McShan W.M."/>
        </authorList>
    </citation>
    <scope>NUCLEOTIDE SEQUENCE [LARGE SCALE GENOMIC DNA]</scope>
    <source>
        <strain evidence="11 12">AC-2713</strain>
    </source>
</reference>
<gene>
    <name evidence="11" type="primary">apbE</name>
    <name evidence="11" type="ORF">SDSE_1002</name>
</gene>
<dbReference type="EMBL" id="HE858529">
    <property type="protein sequence ID" value="CCI62499.1"/>
    <property type="molecule type" value="Genomic_DNA"/>
</dbReference>
<keyword evidence="5" id="KW-0808">Transferase</keyword>
<dbReference type="InterPro" id="IPR024932">
    <property type="entry name" value="ApbE"/>
</dbReference>
<organism evidence="11 12">
    <name type="scientific">Streptococcus dysgalactiae subsp. equisimilis AC-2713</name>
    <dbReference type="NCBI Taxonomy" id="759913"/>
    <lineage>
        <taxon>Bacteria</taxon>
        <taxon>Bacillati</taxon>
        <taxon>Bacillota</taxon>
        <taxon>Bacilli</taxon>
        <taxon>Lactobacillales</taxon>
        <taxon>Streptococcaceae</taxon>
        <taxon>Streptococcus</taxon>
    </lineage>
</organism>